<dbReference type="Pfam" id="PF20737">
    <property type="entry name" value="Glyco_hydro127C"/>
    <property type="match status" value="1"/>
</dbReference>
<reference evidence="4 5" key="1">
    <citation type="submission" date="2019-10" db="EMBL/GenBank/DDBJ databases">
        <title>Description of Paenibacillus pedi sp. nov.</title>
        <authorList>
            <person name="Carlier A."/>
            <person name="Qi S."/>
        </authorList>
    </citation>
    <scope>NUCLEOTIDE SEQUENCE [LARGE SCALE GENOMIC DNA]</scope>
    <source>
        <strain evidence="4 5">LMG 31457</strain>
    </source>
</reference>
<sequence>MSISISRPLSLKDVQITDDFWSAYIRLVREVVVPYQWEALNDRVEGAAPSHAIKNFKIAAGLETGEFYGMVFQDSDVSKWLEAVGYLLETGADPELEQLADEVIDIIDKAQHKDGYLNTYFTLKEPESRWTNLAECHELYCAGHFIEAAVAYYNATGKRKVLDVACRLGDCIDQVFGNGPDQINGYDGHQEIELALVKLYNVTQNEKYLSLSQFFLDERGKEPSFYEKEFHKRNMKVHFPMLDIVHDRAYSQAHVPVREQQTAEGHAVRAVYMCTGMADVAAATGDTELLEACRRLWRNMVSKRMYITGAIGSMEHGEAFSLDYDLPNDTAYAETCASIGLIFFAQRMLQIEANSEYADVMEQALYNTVISGMSRDGKRFFYVNPLEVWPEAIGKNHTVNHVKAERQGWFGCACCPPNIARLLASLGQYIYNIQGRTVYANLYIGNQASVDIEGQQVKIVQQSQFPWEGLAQFQIETEKEVAFTLALRIPKWCREAKLHVQGETISLAEVCTNGYAYINRTWQPGDRVELVLPMQVGRMIGHPNVRANIGKVALQRGPLVYCLEEADNGSSLHRVFVERETESEDETRFEDELLGGIQTINVRGKRLESSGWGDHLYRDNAETYMNKVALKFIPYYAWANRGSGEMTVWVKEQ</sequence>
<dbReference type="Proteomes" id="UP000618579">
    <property type="component" value="Unassembled WGS sequence"/>
</dbReference>
<dbReference type="InterPro" id="IPR008928">
    <property type="entry name" value="6-hairpin_glycosidase_sf"/>
</dbReference>
<dbReference type="Pfam" id="PF07944">
    <property type="entry name" value="Beta-AFase-like_GH127_cat"/>
    <property type="match status" value="1"/>
</dbReference>
<organism evidence="4 5">
    <name type="scientific">Paenibacillus planticolens</name>
    <dbReference type="NCBI Taxonomy" id="2654976"/>
    <lineage>
        <taxon>Bacteria</taxon>
        <taxon>Bacillati</taxon>
        <taxon>Bacillota</taxon>
        <taxon>Bacilli</taxon>
        <taxon>Bacillales</taxon>
        <taxon>Paenibacillaceae</taxon>
        <taxon>Paenibacillus</taxon>
    </lineage>
</organism>
<dbReference type="InterPro" id="IPR012878">
    <property type="entry name" value="Beta-AFase-like_GH127_cat"/>
</dbReference>
<feature type="domain" description="Non-reducing end beta-L-arabinofuranosidase-like GH127 middle" evidence="2">
    <location>
        <begin position="437"/>
        <end position="534"/>
    </location>
</feature>
<dbReference type="Pfam" id="PF20736">
    <property type="entry name" value="Glyco_hydro127M"/>
    <property type="match status" value="1"/>
</dbReference>
<keyword evidence="5" id="KW-1185">Reference proteome</keyword>
<dbReference type="Gene3D" id="1.50.10.20">
    <property type="match status" value="1"/>
</dbReference>
<proteinExistence type="predicted"/>
<dbReference type="InterPro" id="IPR049049">
    <property type="entry name" value="Beta-AFase-like_GH127_C"/>
</dbReference>
<feature type="domain" description="Non-reducing end beta-L-arabinofuranosidase-like GH127 C-terminal" evidence="3">
    <location>
        <begin position="538"/>
        <end position="651"/>
    </location>
</feature>
<gene>
    <name evidence="4" type="ORF">GC097_02205</name>
</gene>
<dbReference type="InterPro" id="IPR049046">
    <property type="entry name" value="Beta-AFase-like_GH127_middle"/>
</dbReference>
<feature type="domain" description="Non-reducing end beta-L-arabinofuranosidase-like GH127 catalytic" evidence="1">
    <location>
        <begin position="13"/>
        <end position="427"/>
    </location>
</feature>
<evidence type="ECO:0000259" key="3">
    <source>
        <dbReference type="Pfam" id="PF20737"/>
    </source>
</evidence>
<dbReference type="PANTHER" id="PTHR43465:SF2">
    <property type="entry name" value="DUF1680 DOMAIN PROTEIN (AFU_ORTHOLOGUE AFUA_1G08910)"/>
    <property type="match status" value="1"/>
</dbReference>
<evidence type="ECO:0000313" key="5">
    <source>
        <dbReference type="Proteomes" id="UP000618579"/>
    </source>
</evidence>
<dbReference type="RefSeq" id="WP_171681711.1">
    <property type="nucleotide sequence ID" value="NZ_WHNZ01000007.1"/>
</dbReference>
<evidence type="ECO:0000259" key="2">
    <source>
        <dbReference type="Pfam" id="PF20736"/>
    </source>
</evidence>
<dbReference type="InterPro" id="IPR049174">
    <property type="entry name" value="Beta-AFase-like"/>
</dbReference>
<name>A0ABX1ZIE9_9BACL</name>
<dbReference type="EMBL" id="WHNZ01000007">
    <property type="protein sequence ID" value="NOU98834.1"/>
    <property type="molecule type" value="Genomic_DNA"/>
</dbReference>
<dbReference type="SUPFAM" id="SSF48208">
    <property type="entry name" value="Six-hairpin glycosidases"/>
    <property type="match status" value="1"/>
</dbReference>
<dbReference type="GO" id="GO:0016787">
    <property type="term" value="F:hydrolase activity"/>
    <property type="evidence" value="ECO:0007669"/>
    <property type="project" value="UniProtKB-KW"/>
</dbReference>
<comment type="caution">
    <text evidence="4">The sequence shown here is derived from an EMBL/GenBank/DDBJ whole genome shotgun (WGS) entry which is preliminary data.</text>
</comment>
<protein>
    <submittedName>
        <fullName evidence="4">Glycoside hydrolase family 127 protein</fullName>
    </submittedName>
</protein>
<evidence type="ECO:0000313" key="4">
    <source>
        <dbReference type="EMBL" id="NOU98834.1"/>
    </source>
</evidence>
<dbReference type="PANTHER" id="PTHR43465">
    <property type="entry name" value="DUF1680 DOMAIN PROTEIN (AFU_ORTHOLOGUE AFUA_1G08910)"/>
    <property type="match status" value="1"/>
</dbReference>
<keyword evidence="4" id="KW-0378">Hydrolase</keyword>
<evidence type="ECO:0000259" key="1">
    <source>
        <dbReference type="Pfam" id="PF07944"/>
    </source>
</evidence>
<accession>A0ABX1ZIE9</accession>